<sequence length="298" mass="32958">MGVHEIRGPLALAGTEPGGFVNGDAFDILFVQHEESIALPVFALLSSHGHIANFIMSTGAQDSYDGRLDFDLISYDHLILPCKPSASVPYCLQTDPTQHDRYLVLCGTNLFSVAIGKWAYSLSKTLLTDMNFEKCSSDLLDSKLQHVFCVVGSTSESEDCITMATTVMVSSDECGICVSGVPSTFGEQHIAFVAVTSSKQFLTKFAILDDASNNRRHVARQLIRPAEQKSQNYLLEECEKILQSQVTVPKFRITRILFSRLNSSVTEEEAIAFANRVVETLMTNMRITKTAFEKAQHM</sequence>
<gene>
    <name evidence="1" type="ORF">GPUH_LOCUS19569</name>
</gene>
<evidence type="ECO:0000313" key="2">
    <source>
        <dbReference type="Proteomes" id="UP000271098"/>
    </source>
</evidence>
<name>A0A183EF28_9BILA</name>
<evidence type="ECO:0000313" key="3">
    <source>
        <dbReference type="WBParaSite" id="GPUH_0001959401-mRNA-1"/>
    </source>
</evidence>
<dbReference type="Proteomes" id="UP000271098">
    <property type="component" value="Unassembled WGS sequence"/>
</dbReference>
<dbReference type="EMBL" id="UYRT01088759">
    <property type="protein sequence ID" value="VDN34103.1"/>
    <property type="molecule type" value="Genomic_DNA"/>
</dbReference>
<dbReference type="WBParaSite" id="GPUH_0001959401-mRNA-1">
    <property type="protein sequence ID" value="GPUH_0001959401-mRNA-1"/>
    <property type="gene ID" value="GPUH_0001959401"/>
</dbReference>
<organism evidence="3">
    <name type="scientific">Gongylonema pulchrum</name>
    <dbReference type="NCBI Taxonomy" id="637853"/>
    <lineage>
        <taxon>Eukaryota</taxon>
        <taxon>Metazoa</taxon>
        <taxon>Ecdysozoa</taxon>
        <taxon>Nematoda</taxon>
        <taxon>Chromadorea</taxon>
        <taxon>Rhabditida</taxon>
        <taxon>Spirurina</taxon>
        <taxon>Spiruromorpha</taxon>
        <taxon>Spiruroidea</taxon>
        <taxon>Gongylonematidae</taxon>
        <taxon>Gongylonema</taxon>
    </lineage>
</organism>
<protein>
    <submittedName>
        <fullName evidence="3">Proteasome assembly chaperone 3</fullName>
    </submittedName>
</protein>
<evidence type="ECO:0000313" key="1">
    <source>
        <dbReference type="EMBL" id="VDN34103.1"/>
    </source>
</evidence>
<reference evidence="1 2" key="2">
    <citation type="submission" date="2018-11" db="EMBL/GenBank/DDBJ databases">
        <authorList>
            <consortium name="Pathogen Informatics"/>
        </authorList>
    </citation>
    <scope>NUCLEOTIDE SEQUENCE [LARGE SCALE GENOMIC DNA]</scope>
</reference>
<proteinExistence type="predicted"/>
<accession>A0A183EF28</accession>
<keyword evidence="2" id="KW-1185">Reference proteome</keyword>
<dbReference type="AlphaFoldDB" id="A0A183EF28"/>
<dbReference type="OrthoDB" id="5823806at2759"/>
<reference evidence="3" key="1">
    <citation type="submission" date="2016-06" db="UniProtKB">
        <authorList>
            <consortium name="WormBaseParasite"/>
        </authorList>
    </citation>
    <scope>IDENTIFICATION</scope>
</reference>